<name>A0A427B1L8_ENSVE</name>
<evidence type="ECO:0000313" key="1">
    <source>
        <dbReference type="EMBL" id="RRT82408.1"/>
    </source>
</evidence>
<protein>
    <submittedName>
        <fullName evidence="1">Uncharacterized protein</fullName>
    </submittedName>
</protein>
<dbReference type="EMBL" id="AMZH03000702">
    <property type="protein sequence ID" value="RRT82408.1"/>
    <property type="molecule type" value="Genomic_DNA"/>
</dbReference>
<evidence type="ECO:0000313" key="2">
    <source>
        <dbReference type="Proteomes" id="UP000287651"/>
    </source>
</evidence>
<gene>
    <name evidence="1" type="ORF">B296_00014449</name>
</gene>
<dbReference type="Proteomes" id="UP000287651">
    <property type="component" value="Unassembled WGS sequence"/>
</dbReference>
<dbReference type="AlphaFoldDB" id="A0A427B1L8"/>
<reference evidence="1 2" key="1">
    <citation type="journal article" date="2014" name="Agronomy (Basel)">
        <title>A Draft Genome Sequence for Ensete ventricosum, the Drought-Tolerant Tree Against Hunger.</title>
        <authorList>
            <person name="Harrison J."/>
            <person name="Moore K.A."/>
            <person name="Paszkiewicz K."/>
            <person name="Jones T."/>
            <person name="Grant M."/>
            <person name="Ambacheew D."/>
            <person name="Muzemil S."/>
            <person name="Studholme D.J."/>
        </authorList>
    </citation>
    <scope>NUCLEOTIDE SEQUENCE [LARGE SCALE GENOMIC DNA]</scope>
</reference>
<organism evidence="1 2">
    <name type="scientific">Ensete ventricosum</name>
    <name type="common">Abyssinian banana</name>
    <name type="synonym">Musa ensete</name>
    <dbReference type="NCBI Taxonomy" id="4639"/>
    <lineage>
        <taxon>Eukaryota</taxon>
        <taxon>Viridiplantae</taxon>
        <taxon>Streptophyta</taxon>
        <taxon>Embryophyta</taxon>
        <taxon>Tracheophyta</taxon>
        <taxon>Spermatophyta</taxon>
        <taxon>Magnoliopsida</taxon>
        <taxon>Liliopsida</taxon>
        <taxon>Zingiberales</taxon>
        <taxon>Musaceae</taxon>
        <taxon>Ensete</taxon>
    </lineage>
</organism>
<sequence>MKPPRTFWIRIRTRRTAANQGADAPRFTTPLTYTLHPEKPLPHRLNATYQPLSSLSLRERERATWGEPSLSESCGPTTLSATSISVQLTGTCR</sequence>
<accession>A0A427B1L8</accession>
<proteinExistence type="predicted"/>
<comment type="caution">
    <text evidence="1">The sequence shown here is derived from an EMBL/GenBank/DDBJ whole genome shotgun (WGS) entry which is preliminary data.</text>
</comment>